<comment type="caution">
    <text evidence="4">The sequence shown here is derived from an EMBL/GenBank/DDBJ whole genome shotgun (WGS) entry which is preliminary data.</text>
</comment>
<accession>A0A6S7FI55</accession>
<dbReference type="Proteomes" id="UP001152795">
    <property type="component" value="Unassembled WGS sequence"/>
</dbReference>
<dbReference type="PANTHER" id="PTHR18849:SF4">
    <property type="entry name" value="GENE 29133-RELATED"/>
    <property type="match status" value="1"/>
</dbReference>
<keyword evidence="2" id="KW-0677">Repeat</keyword>
<keyword evidence="1" id="KW-0433">Leucine-rich repeat</keyword>
<dbReference type="PANTHER" id="PTHR18849">
    <property type="entry name" value="LEUCINE RICH REPEAT PROTEIN"/>
    <property type="match status" value="1"/>
</dbReference>
<dbReference type="Gene3D" id="3.80.10.10">
    <property type="entry name" value="Ribonuclease Inhibitor"/>
    <property type="match status" value="1"/>
</dbReference>
<feature type="region of interest" description="Disordered" evidence="3">
    <location>
        <begin position="1"/>
        <end position="36"/>
    </location>
</feature>
<dbReference type="OrthoDB" id="1517790at2759"/>
<dbReference type="InterPro" id="IPR001611">
    <property type="entry name" value="Leu-rich_rpt"/>
</dbReference>
<dbReference type="AlphaFoldDB" id="A0A6S7FI55"/>
<dbReference type="PROSITE" id="PS51450">
    <property type="entry name" value="LRR"/>
    <property type="match status" value="1"/>
</dbReference>
<name>A0A6S7FI55_PARCT</name>
<proteinExistence type="predicted"/>
<evidence type="ECO:0000256" key="2">
    <source>
        <dbReference type="ARBA" id="ARBA00022737"/>
    </source>
</evidence>
<dbReference type="InterPro" id="IPR032675">
    <property type="entry name" value="LRR_dom_sf"/>
</dbReference>
<sequence length="279" mass="32404">MPPLALRDMPQTRSQEFEVDVERQSVGDKNTAKEVPTLVLTVPNDKDSSSNSKFPAKDGKQFLPLPSSKYRYTKWHDIDHMEVKGNMLRSPRIRRAPNGYNVSTIQDEETSSQWKRRKRLSYQNKLECWETCEAVNLSFQELGHSFQIKQFLAVLQKLIRCESLQLMDNGLTDLSSIYLPRCKYLCLQRNYLSNLKKLPKAPMLEHLSLQQNNITSLEGLSILRRTTIISLTLRDNPIELDPYYRKRVFELIPSLQVLDDIPRLEEDLREQPSSTCCIS</sequence>
<gene>
    <name evidence="4" type="ORF">PACLA_8A073529</name>
</gene>
<feature type="compositionally biased region" description="Basic and acidic residues" evidence="3">
    <location>
        <begin position="20"/>
        <end position="32"/>
    </location>
</feature>
<evidence type="ECO:0000313" key="5">
    <source>
        <dbReference type="Proteomes" id="UP001152795"/>
    </source>
</evidence>
<reference evidence="4" key="1">
    <citation type="submission" date="2020-04" db="EMBL/GenBank/DDBJ databases">
        <authorList>
            <person name="Alioto T."/>
            <person name="Alioto T."/>
            <person name="Gomez Garrido J."/>
        </authorList>
    </citation>
    <scope>NUCLEOTIDE SEQUENCE</scope>
    <source>
        <strain evidence="4">A484AB</strain>
    </source>
</reference>
<protein>
    <submittedName>
        <fullName evidence="4">Leucine-rich repeat-containing 46-like isoform X1</fullName>
    </submittedName>
</protein>
<dbReference type="EMBL" id="CACRXK020000183">
    <property type="protein sequence ID" value="CAB3979275.1"/>
    <property type="molecule type" value="Genomic_DNA"/>
</dbReference>
<organism evidence="4 5">
    <name type="scientific">Paramuricea clavata</name>
    <name type="common">Red gorgonian</name>
    <name type="synonym">Violescent sea-whip</name>
    <dbReference type="NCBI Taxonomy" id="317549"/>
    <lineage>
        <taxon>Eukaryota</taxon>
        <taxon>Metazoa</taxon>
        <taxon>Cnidaria</taxon>
        <taxon>Anthozoa</taxon>
        <taxon>Octocorallia</taxon>
        <taxon>Malacalcyonacea</taxon>
        <taxon>Plexauridae</taxon>
        <taxon>Paramuricea</taxon>
    </lineage>
</organism>
<dbReference type="SUPFAM" id="SSF52058">
    <property type="entry name" value="L domain-like"/>
    <property type="match status" value="1"/>
</dbReference>
<evidence type="ECO:0000256" key="1">
    <source>
        <dbReference type="ARBA" id="ARBA00022614"/>
    </source>
</evidence>
<evidence type="ECO:0000256" key="3">
    <source>
        <dbReference type="SAM" id="MobiDB-lite"/>
    </source>
</evidence>
<evidence type="ECO:0000313" key="4">
    <source>
        <dbReference type="EMBL" id="CAB3979275.1"/>
    </source>
</evidence>
<keyword evidence="5" id="KW-1185">Reference proteome</keyword>